<dbReference type="EMBL" id="RRYP01014219">
    <property type="protein sequence ID" value="TNV76082.1"/>
    <property type="molecule type" value="Genomic_DNA"/>
</dbReference>
<evidence type="ECO:0000313" key="2">
    <source>
        <dbReference type="EMBL" id="TNV76082.1"/>
    </source>
</evidence>
<keyword evidence="1" id="KW-0812">Transmembrane</keyword>
<proteinExistence type="predicted"/>
<comment type="caution">
    <text evidence="2">The sequence shown here is derived from an EMBL/GenBank/DDBJ whole genome shotgun (WGS) entry which is preliminary data.</text>
</comment>
<dbReference type="AlphaFoldDB" id="A0A8J8SZ06"/>
<name>A0A8J8SZ06_HALGN</name>
<keyword evidence="3" id="KW-1185">Reference proteome</keyword>
<feature type="transmembrane region" description="Helical" evidence="1">
    <location>
        <begin position="70"/>
        <end position="92"/>
    </location>
</feature>
<dbReference type="Proteomes" id="UP000785679">
    <property type="component" value="Unassembled WGS sequence"/>
</dbReference>
<keyword evidence="1" id="KW-1133">Transmembrane helix</keyword>
<gene>
    <name evidence="2" type="ORF">FGO68_gene16632</name>
</gene>
<reference evidence="2" key="1">
    <citation type="submission" date="2019-06" db="EMBL/GenBank/DDBJ databases">
        <authorList>
            <person name="Zheng W."/>
        </authorList>
    </citation>
    <scope>NUCLEOTIDE SEQUENCE</scope>
    <source>
        <strain evidence="2">QDHG01</strain>
    </source>
</reference>
<evidence type="ECO:0000256" key="1">
    <source>
        <dbReference type="SAM" id="Phobius"/>
    </source>
</evidence>
<evidence type="ECO:0000313" key="3">
    <source>
        <dbReference type="Proteomes" id="UP000785679"/>
    </source>
</evidence>
<accession>A0A8J8SZ06</accession>
<organism evidence="2 3">
    <name type="scientific">Halteria grandinella</name>
    <dbReference type="NCBI Taxonomy" id="5974"/>
    <lineage>
        <taxon>Eukaryota</taxon>
        <taxon>Sar</taxon>
        <taxon>Alveolata</taxon>
        <taxon>Ciliophora</taxon>
        <taxon>Intramacronucleata</taxon>
        <taxon>Spirotrichea</taxon>
        <taxon>Stichotrichia</taxon>
        <taxon>Sporadotrichida</taxon>
        <taxon>Halteriidae</taxon>
        <taxon>Halteria</taxon>
    </lineage>
</organism>
<sequence length="126" mass="14490">MLLSPPVLRWQQASIASLGCIQGAHNAVALSKVSVLNVVKQIIKIPQFSTVSQLNKWEEKWVFRGYHLTLLLKFFILFILNSMLLFPFRVFVIDVFSFNQVDYCFRRARPTESESPLSARPSPSQF</sequence>
<protein>
    <submittedName>
        <fullName evidence="2">Uncharacterized protein</fullName>
    </submittedName>
</protein>
<keyword evidence="1" id="KW-0472">Membrane</keyword>